<evidence type="ECO:0000259" key="10">
    <source>
        <dbReference type="PROSITE" id="PS51192"/>
    </source>
</evidence>
<dbReference type="CDD" id="cd17991">
    <property type="entry name" value="DEXHc_TRCF"/>
    <property type="match status" value="1"/>
</dbReference>
<evidence type="ECO:0008006" key="13">
    <source>
        <dbReference type="Google" id="ProtNLM"/>
    </source>
</evidence>
<dbReference type="InterPro" id="IPR004576">
    <property type="entry name" value="Mfd"/>
</dbReference>
<organism evidence="12">
    <name type="scientific">marine metagenome</name>
    <dbReference type="NCBI Taxonomy" id="408172"/>
    <lineage>
        <taxon>unclassified sequences</taxon>
        <taxon>metagenomes</taxon>
        <taxon>ecological metagenomes</taxon>
    </lineage>
</organism>
<dbReference type="Gene3D" id="3.90.1150.50">
    <property type="entry name" value="Transcription-repair-coupling factor, D7 domain"/>
    <property type="match status" value="1"/>
</dbReference>
<proteinExistence type="inferred from homology"/>
<evidence type="ECO:0000256" key="1">
    <source>
        <dbReference type="ARBA" id="ARBA00022490"/>
    </source>
</evidence>
<gene>
    <name evidence="12" type="ORF">METZ01_LOCUS76940</name>
</gene>
<keyword evidence="7" id="KW-0238">DNA-binding</keyword>
<keyword evidence="4" id="KW-0378">Hydrolase</keyword>
<reference evidence="12" key="1">
    <citation type="submission" date="2018-05" db="EMBL/GenBank/DDBJ databases">
        <authorList>
            <person name="Lanie J.A."/>
            <person name="Ng W.-L."/>
            <person name="Kazmierczak K.M."/>
            <person name="Andrzejewski T.M."/>
            <person name="Davidsen T.M."/>
            <person name="Wayne K.J."/>
            <person name="Tettelin H."/>
            <person name="Glass J.I."/>
            <person name="Rusch D."/>
            <person name="Podicherti R."/>
            <person name="Tsui H.-C.T."/>
            <person name="Winkler M.E."/>
        </authorList>
    </citation>
    <scope>NUCLEOTIDE SEQUENCE</scope>
</reference>
<name>A0A381U782_9ZZZZ</name>
<dbReference type="Pfam" id="PF17757">
    <property type="entry name" value="UvrB_inter"/>
    <property type="match status" value="1"/>
</dbReference>
<feature type="domain" description="Helicase ATP-binding" evidence="10">
    <location>
        <begin position="599"/>
        <end position="760"/>
    </location>
</feature>
<dbReference type="Gene3D" id="3.30.2060.10">
    <property type="entry name" value="Penicillin-binding protein 1b domain"/>
    <property type="match status" value="1"/>
</dbReference>
<dbReference type="InterPro" id="IPR005118">
    <property type="entry name" value="TRCF_C"/>
</dbReference>
<dbReference type="Pfam" id="PF03461">
    <property type="entry name" value="TRCF"/>
    <property type="match status" value="1"/>
</dbReference>
<dbReference type="SMART" id="SM01058">
    <property type="entry name" value="CarD_TRCF"/>
    <property type="match status" value="1"/>
</dbReference>
<dbReference type="PROSITE" id="PS51194">
    <property type="entry name" value="HELICASE_CTER"/>
    <property type="match status" value="1"/>
</dbReference>
<protein>
    <recommendedName>
        <fullName evidence="13">Helicase ATP-binding domain-containing protein</fullName>
    </recommendedName>
</protein>
<dbReference type="InterPro" id="IPR037235">
    <property type="entry name" value="TRCF-like_C_D7"/>
</dbReference>
<dbReference type="Pfam" id="PF00270">
    <property type="entry name" value="DEAD"/>
    <property type="match status" value="1"/>
</dbReference>
<dbReference type="Pfam" id="PF02559">
    <property type="entry name" value="CarD_TRCF_RID"/>
    <property type="match status" value="1"/>
</dbReference>
<dbReference type="SUPFAM" id="SSF141259">
    <property type="entry name" value="CarD-like"/>
    <property type="match status" value="1"/>
</dbReference>
<evidence type="ECO:0000256" key="7">
    <source>
        <dbReference type="ARBA" id="ARBA00023125"/>
    </source>
</evidence>
<dbReference type="SMART" id="SM00490">
    <property type="entry name" value="HELICc"/>
    <property type="match status" value="1"/>
</dbReference>
<dbReference type="InterPro" id="IPR036101">
    <property type="entry name" value="CarD-like/TRCF_RID_sf"/>
</dbReference>
<dbReference type="InterPro" id="IPR003711">
    <property type="entry name" value="CarD-like/TRCF_RID"/>
</dbReference>
<dbReference type="AlphaFoldDB" id="A0A381U782"/>
<evidence type="ECO:0000256" key="4">
    <source>
        <dbReference type="ARBA" id="ARBA00022801"/>
    </source>
</evidence>
<dbReference type="InterPro" id="IPR041471">
    <property type="entry name" value="UvrB_inter"/>
</dbReference>
<evidence type="ECO:0000256" key="3">
    <source>
        <dbReference type="ARBA" id="ARBA00022763"/>
    </source>
</evidence>
<dbReference type="GO" id="GO:0003678">
    <property type="term" value="F:DNA helicase activity"/>
    <property type="evidence" value="ECO:0007669"/>
    <property type="project" value="TreeGrafter"/>
</dbReference>
<dbReference type="PANTHER" id="PTHR47964:SF1">
    <property type="entry name" value="ATP-DEPENDENT DNA HELICASE HOMOLOG RECG, CHLOROPLASTIC"/>
    <property type="match status" value="1"/>
</dbReference>
<evidence type="ECO:0000256" key="9">
    <source>
        <dbReference type="SAM" id="Coils"/>
    </source>
</evidence>
<dbReference type="PANTHER" id="PTHR47964">
    <property type="entry name" value="ATP-DEPENDENT DNA HELICASE HOMOLOG RECG, CHLOROPLASTIC"/>
    <property type="match status" value="1"/>
</dbReference>
<dbReference type="Gene3D" id="3.40.50.11180">
    <property type="match status" value="1"/>
</dbReference>
<dbReference type="InterPro" id="IPR011545">
    <property type="entry name" value="DEAD/DEAH_box_helicase_dom"/>
</dbReference>
<evidence type="ECO:0000313" key="12">
    <source>
        <dbReference type="EMBL" id="SVA24086.1"/>
    </source>
</evidence>
<dbReference type="EMBL" id="UINC01005872">
    <property type="protein sequence ID" value="SVA24086.1"/>
    <property type="molecule type" value="Genomic_DNA"/>
</dbReference>
<dbReference type="NCBIfam" id="TIGR00580">
    <property type="entry name" value="mfd"/>
    <property type="match status" value="1"/>
</dbReference>
<dbReference type="HAMAP" id="MF_00969">
    <property type="entry name" value="TRCF"/>
    <property type="match status" value="1"/>
</dbReference>
<dbReference type="Gene3D" id="2.40.10.170">
    <property type="match status" value="1"/>
</dbReference>
<evidence type="ECO:0000259" key="11">
    <source>
        <dbReference type="PROSITE" id="PS51194"/>
    </source>
</evidence>
<dbReference type="SUPFAM" id="SSF52540">
    <property type="entry name" value="P-loop containing nucleoside triphosphate hydrolases"/>
    <property type="match status" value="3"/>
</dbReference>
<dbReference type="InterPro" id="IPR014001">
    <property type="entry name" value="Helicase_ATP-bd"/>
</dbReference>
<dbReference type="PROSITE" id="PS51192">
    <property type="entry name" value="HELICASE_ATP_BIND_1"/>
    <property type="match status" value="1"/>
</dbReference>
<dbReference type="GO" id="GO:0005524">
    <property type="term" value="F:ATP binding"/>
    <property type="evidence" value="ECO:0007669"/>
    <property type="project" value="UniProtKB-KW"/>
</dbReference>
<dbReference type="GO" id="GO:0003684">
    <property type="term" value="F:damaged DNA binding"/>
    <property type="evidence" value="ECO:0007669"/>
    <property type="project" value="InterPro"/>
</dbReference>
<dbReference type="InterPro" id="IPR001650">
    <property type="entry name" value="Helicase_C-like"/>
</dbReference>
<keyword evidence="1" id="KW-0963">Cytoplasm</keyword>
<feature type="coiled-coil region" evidence="9">
    <location>
        <begin position="531"/>
        <end position="558"/>
    </location>
</feature>
<keyword evidence="8" id="KW-0234">DNA repair</keyword>
<keyword evidence="3" id="KW-0227">DNA damage</keyword>
<dbReference type="Pfam" id="PF00271">
    <property type="entry name" value="Helicase_C"/>
    <property type="match status" value="1"/>
</dbReference>
<evidence type="ECO:0000256" key="5">
    <source>
        <dbReference type="ARBA" id="ARBA00022806"/>
    </source>
</evidence>
<accession>A0A381U782</accession>
<keyword evidence="2" id="KW-0547">Nucleotide-binding</keyword>
<evidence type="ECO:0000256" key="2">
    <source>
        <dbReference type="ARBA" id="ARBA00022741"/>
    </source>
</evidence>
<keyword evidence="6" id="KW-0067">ATP-binding</keyword>
<evidence type="ECO:0000256" key="8">
    <source>
        <dbReference type="ARBA" id="ARBA00023204"/>
    </source>
</evidence>
<dbReference type="InterPro" id="IPR047112">
    <property type="entry name" value="RecG/Mfd"/>
</dbReference>
<dbReference type="GO" id="GO:0016787">
    <property type="term" value="F:hydrolase activity"/>
    <property type="evidence" value="ECO:0007669"/>
    <property type="project" value="UniProtKB-KW"/>
</dbReference>
<dbReference type="SUPFAM" id="SSF143517">
    <property type="entry name" value="TRCF domain-like"/>
    <property type="match status" value="1"/>
</dbReference>
<dbReference type="SMART" id="SM00982">
    <property type="entry name" value="TRCF"/>
    <property type="match status" value="1"/>
</dbReference>
<sequence length="1129" mass="131534">MRHKVTLGSVHKGSEAFIIAEHFVNKEKSILYIARDDREIYALQSKLFWLLPKADILIFRSWDQIPYDNVSPSREIQSERIKSLYQLSVNKQKKIILSSVNAIIQRTVDQSFIKKNYVTIFVNQKLNFNHFIQQLISLGYQRTSVVREKTDFAIRGSIVDIFIVDRKNPLRIDFFDNNIESIYEFDRLTQKRLLKIENEKIYIHPSSELLINDETITLFRKNFREIFSNYRLSQVYNSFSESILPPGGEQFLPFFLEKMETFFNFVNDCQVIVNSQFNDLLENRIENINDFFKARKQLNDNFYLKPDQLYLSSNETNHYLSKSDLIKFSEFTDEKSKKANIKKIPNLSSIRKEIDFDFIDKFFNIHSKLKTIIICCRSLGSLDRVHKIIYENLNISLNHIKNFQEIKENINFYITTLEIDDAFELGKLIFLNEKSLFGYNFATKEKSIKNKNIFFEEINKLTKESVLVHSDYGLCRFLDIKKIDINSSFHDCVELEFADNQKLFLPVENLNYITKYSNDEDHNVLLDKLGHSHWQKRKAEAKNKIKDAAKKLIAIAAKRFQSQSYSIQFEAADYDKFVSTFPFIETDDQLSAIEDVINDFKKDIPADRLIVGDVAFGKTEVIIRAIYLAARSNLQSIVLVPTTLLSRQHFENFTKRFMPFGIKVSQISRFVPDKEKFEIYDSIKNGSTQVIVGTHALLSDKIFFKKLGLIIYDEEQKFGTQQKEKLKEIAPRAHVISLSATPIPRTLSMSLSGIRDLSLILTAPYERLSVRTFVSPFDEFTIIEAIKREIIGRKNGVFFVTPRKKNIPFLEKFMQEKLPDIKYVVAHGQLSPKILESRISKFYNQEIPLLISTNIIENGLDLPHVNTIIVHRSNMFSLSGIYQLKGRVGRSSKRGYAYLTYNENELTDNSKKRLSVINSFDQLGSGFNVASQDLEMRGGGSIIGEEQSGFIREIGAELYHQMLEEEILKQKQKISVEKFITKKNSYQPTIKIPEEIFISEKYIDDLDLRMSIYKRISSIERKEDSDQLMIELVDRFGLLPKPVFNLFKLIELKILCWSNNIDLVEFGRKGIVLGFHNNEPPNPGKILKLGFSHNKQIIIRPDQKIFYDFFGQLNEDRFELIKKIINDIN</sequence>
<dbReference type="GO" id="GO:0006281">
    <property type="term" value="P:DNA repair"/>
    <property type="evidence" value="ECO:0007669"/>
    <property type="project" value="UniProtKB-KW"/>
</dbReference>
<keyword evidence="9" id="KW-0175">Coiled coil</keyword>
<dbReference type="Gene3D" id="3.40.50.300">
    <property type="entry name" value="P-loop containing nucleotide triphosphate hydrolases"/>
    <property type="match status" value="2"/>
</dbReference>
<keyword evidence="5" id="KW-0347">Helicase</keyword>
<dbReference type="InterPro" id="IPR027417">
    <property type="entry name" value="P-loop_NTPase"/>
</dbReference>
<feature type="domain" description="Helicase C-terminal" evidence="11">
    <location>
        <begin position="778"/>
        <end position="935"/>
    </location>
</feature>
<evidence type="ECO:0000256" key="6">
    <source>
        <dbReference type="ARBA" id="ARBA00022840"/>
    </source>
</evidence>
<dbReference type="SMART" id="SM00487">
    <property type="entry name" value="DEXDc"/>
    <property type="match status" value="1"/>
</dbReference>